<name>A2BUZ6_PROM5</name>
<protein>
    <submittedName>
        <fullName evidence="1">Uncharacterized protein</fullName>
    </submittedName>
</protein>
<dbReference type="AlphaFoldDB" id="A2BUZ6"/>
<proteinExistence type="predicted"/>
<organism evidence="1 2">
    <name type="scientific">Prochlorococcus marinus (strain MIT 9515)</name>
    <dbReference type="NCBI Taxonomy" id="167542"/>
    <lineage>
        <taxon>Bacteria</taxon>
        <taxon>Bacillati</taxon>
        <taxon>Cyanobacteriota</taxon>
        <taxon>Cyanophyceae</taxon>
        <taxon>Synechococcales</taxon>
        <taxon>Prochlorococcaceae</taxon>
        <taxon>Prochlorococcus</taxon>
    </lineage>
</organism>
<dbReference type="Proteomes" id="UP000001589">
    <property type="component" value="Chromosome"/>
</dbReference>
<gene>
    <name evidence="1" type="ordered locus">P9515_03981</name>
</gene>
<evidence type="ECO:0000313" key="1">
    <source>
        <dbReference type="EMBL" id="ABM71607.1"/>
    </source>
</evidence>
<sequence length="83" mass="10059">MKKPTIELKSTEFTEVIELERIITPDEEKRVDHVFVRRKKVCKRHPEGFATEEYARFDIEWPEEVKEEIKENIKEQEEVNIKS</sequence>
<dbReference type="STRING" id="167542.P9515_03981"/>
<evidence type="ECO:0000313" key="2">
    <source>
        <dbReference type="Proteomes" id="UP000001589"/>
    </source>
</evidence>
<dbReference type="EMBL" id="CP000552">
    <property type="protein sequence ID" value="ABM71607.1"/>
    <property type="molecule type" value="Genomic_DNA"/>
</dbReference>
<accession>A2BUZ6</accession>
<dbReference type="HOGENOM" id="CLU_177007_0_0_3"/>
<dbReference type="KEGG" id="pmc:P9515_03981"/>
<dbReference type="RefSeq" id="WP_011819715.1">
    <property type="nucleotide sequence ID" value="NC_008817.1"/>
</dbReference>
<dbReference type="GeneID" id="60200425"/>
<reference evidence="1 2" key="1">
    <citation type="journal article" date="2007" name="PLoS Genet.">
        <title>Patterns and implications of gene gain and loss in the evolution of Prochlorococcus.</title>
        <authorList>
            <person name="Kettler G.C."/>
            <person name="Martiny A.C."/>
            <person name="Huang K."/>
            <person name="Zucker J."/>
            <person name="Coleman M.L."/>
            <person name="Rodrigue S."/>
            <person name="Chen F."/>
            <person name="Lapidus A."/>
            <person name="Ferriera S."/>
            <person name="Johnson J."/>
            <person name="Steglich C."/>
            <person name="Church G.M."/>
            <person name="Richardson P."/>
            <person name="Chisholm S.W."/>
        </authorList>
    </citation>
    <scope>NUCLEOTIDE SEQUENCE [LARGE SCALE GENOMIC DNA]</scope>
    <source>
        <strain evidence="1 2">MIT 9515</strain>
    </source>
</reference>
<dbReference type="OrthoDB" id="542015at2"/>